<dbReference type="RefSeq" id="WP_107933324.1">
    <property type="nucleotide sequence ID" value="NZ_CP085009.1"/>
</dbReference>
<feature type="compositionally biased region" description="Polar residues" evidence="1">
    <location>
        <begin position="19"/>
        <end position="36"/>
    </location>
</feature>
<name>A0A318TR51_9BACL</name>
<gene>
    <name evidence="2" type="ORF">BJ095_105102</name>
</gene>
<dbReference type="AlphaFoldDB" id="A0A318TR51"/>
<keyword evidence="3" id="KW-1185">Reference proteome</keyword>
<dbReference type="OrthoDB" id="2740339at2"/>
<comment type="caution">
    <text evidence="2">The sequence shown here is derived from an EMBL/GenBank/DDBJ whole genome shotgun (WGS) entry which is preliminary data.</text>
</comment>
<organism evidence="2 3">
    <name type="scientific">Ureibacillus chungkukjangi</name>
    <dbReference type="NCBI Taxonomy" id="1202712"/>
    <lineage>
        <taxon>Bacteria</taxon>
        <taxon>Bacillati</taxon>
        <taxon>Bacillota</taxon>
        <taxon>Bacilli</taxon>
        <taxon>Bacillales</taxon>
        <taxon>Caryophanaceae</taxon>
        <taxon>Ureibacillus</taxon>
    </lineage>
</organism>
<proteinExistence type="predicted"/>
<reference evidence="2 3" key="1">
    <citation type="submission" date="2018-06" db="EMBL/GenBank/DDBJ databases">
        <title>Genomic Encyclopedia of Archaeal and Bacterial Type Strains, Phase II (KMG-II): from individual species to whole genera.</title>
        <authorList>
            <person name="Goeker M."/>
        </authorList>
    </citation>
    <scope>NUCLEOTIDE SEQUENCE [LARGE SCALE GENOMIC DNA]</scope>
    <source>
        <strain evidence="2 3">KACC 16626</strain>
    </source>
</reference>
<dbReference type="Proteomes" id="UP000247416">
    <property type="component" value="Unassembled WGS sequence"/>
</dbReference>
<evidence type="ECO:0000313" key="2">
    <source>
        <dbReference type="EMBL" id="PYF07312.1"/>
    </source>
</evidence>
<sequence>MSEKKDFDEYSNFDDRNLQSKSSAYKSNNSHQNSTKSNEEYGMEKNPLLNKIKNSSIMKKVEKFLDDNK</sequence>
<protein>
    <submittedName>
        <fullName evidence="2">Uncharacterized protein</fullName>
    </submittedName>
</protein>
<feature type="region of interest" description="Disordered" evidence="1">
    <location>
        <begin position="1"/>
        <end position="47"/>
    </location>
</feature>
<dbReference type="EMBL" id="QJTJ01000005">
    <property type="protein sequence ID" value="PYF07312.1"/>
    <property type="molecule type" value="Genomic_DNA"/>
</dbReference>
<feature type="compositionally biased region" description="Basic and acidic residues" evidence="1">
    <location>
        <begin position="1"/>
        <end position="18"/>
    </location>
</feature>
<evidence type="ECO:0000256" key="1">
    <source>
        <dbReference type="SAM" id="MobiDB-lite"/>
    </source>
</evidence>
<accession>A0A318TR51</accession>
<evidence type="ECO:0000313" key="3">
    <source>
        <dbReference type="Proteomes" id="UP000247416"/>
    </source>
</evidence>